<dbReference type="PANTHER" id="PTHR13817">
    <property type="entry name" value="TITIN"/>
    <property type="match status" value="1"/>
</dbReference>
<reference evidence="4 5" key="1">
    <citation type="submission" date="2020-08" db="EMBL/GenBank/DDBJ databases">
        <title>Genome public.</title>
        <authorList>
            <person name="Liu C."/>
            <person name="Sun Q."/>
        </authorList>
    </citation>
    <scope>NUCLEOTIDE SEQUENCE [LARGE SCALE GENOMIC DNA]</scope>
    <source>
        <strain evidence="4 5">NSJ-56</strain>
    </source>
</reference>
<evidence type="ECO:0000313" key="4">
    <source>
        <dbReference type="EMBL" id="MBC5620982.1"/>
    </source>
</evidence>
<evidence type="ECO:0000256" key="2">
    <source>
        <dbReference type="SAM" id="SignalP"/>
    </source>
</evidence>
<feature type="chain" id="PRO_5046225599" evidence="2">
    <location>
        <begin position="31"/>
        <end position="128"/>
    </location>
</feature>
<proteinExistence type="predicted"/>
<organism evidence="4 5">
    <name type="scientific">Butyricimonas hominis</name>
    <dbReference type="NCBI Taxonomy" id="2763032"/>
    <lineage>
        <taxon>Bacteria</taxon>
        <taxon>Pseudomonadati</taxon>
        <taxon>Bacteroidota</taxon>
        <taxon>Bacteroidia</taxon>
        <taxon>Bacteroidales</taxon>
        <taxon>Odoribacteraceae</taxon>
        <taxon>Butyricimonas</taxon>
    </lineage>
</organism>
<name>A0ABR7CZN3_9BACT</name>
<dbReference type="InterPro" id="IPR013783">
    <property type="entry name" value="Ig-like_fold"/>
</dbReference>
<keyword evidence="1" id="KW-0677">Repeat</keyword>
<evidence type="ECO:0000313" key="5">
    <source>
        <dbReference type="Proteomes" id="UP000646484"/>
    </source>
</evidence>
<dbReference type="Proteomes" id="UP000646484">
    <property type="component" value="Unassembled WGS sequence"/>
</dbReference>
<feature type="domain" description="Fibronectin type-III" evidence="3">
    <location>
        <begin position="36"/>
        <end position="128"/>
    </location>
</feature>
<keyword evidence="2" id="KW-0732">Signal</keyword>
<dbReference type="PANTHER" id="PTHR13817:SF151">
    <property type="entry name" value="TITIN"/>
    <property type="match status" value="1"/>
</dbReference>
<dbReference type="InterPro" id="IPR050964">
    <property type="entry name" value="Striated_Muscle_Regulatory"/>
</dbReference>
<dbReference type="InterPro" id="IPR036116">
    <property type="entry name" value="FN3_sf"/>
</dbReference>
<keyword evidence="5" id="KW-1185">Reference proteome</keyword>
<evidence type="ECO:0000259" key="3">
    <source>
        <dbReference type="PROSITE" id="PS50853"/>
    </source>
</evidence>
<dbReference type="Pfam" id="PF00041">
    <property type="entry name" value="fn3"/>
    <property type="match status" value="1"/>
</dbReference>
<dbReference type="InterPro" id="IPR003961">
    <property type="entry name" value="FN3_dom"/>
</dbReference>
<dbReference type="EMBL" id="JACOOH010000003">
    <property type="protein sequence ID" value="MBC5620982.1"/>
    <property type="molecule type" value="Genomic_DNA"/>
</dbReference>
<dbReference type="PROSITE" id="PS50853">
    <property type="entry name" value="FN3"/>
    <property type="match status" value="1"/>
</dbReference>
<dbReference type="SMART" id="SM00060">
    <property type="entry name" value="FN3"/>
    <property type="match status" value="1"/>
</dbReference>
<evidence type="ECO:0000256" key="1">
    <source>
        <dbReference type="ARBA" id="ARBA00022737"/>
    </source>
</evidence>
<gene>
    <name evidence="4" type="ORF">H8S64_07720</name>
</gene>
<dbReference type="PRINTS" id="PR00014">
    <property type="entry name" value="FNTYPEIII"/>
</dbReference>
<dbReference type="SUPFAM" id="SSF49265">
    <property type="entry name" value="Fibronectin type III"/>
    <property type="match status" value="1"/>
</dbReference>
<dbReference type="CDD" id="cd00063">
    <property type="entry name" value="FN3"/>
    <property type="match status" value="1"/>
</dbReference>
<comment type="caution">
    <text evidence="4">The sequence shown here is derived from an EMBL/GenBank/DDBJ whole genome shotgun (WGS) entry which is preliminary data.</text>
</comment>
<protein>
    <submittedName>
        <fullName evidence="4">Fibronectin type III domain-containing protein</fullName>
    </submittedName>
</protein>
<feature type="signal peptide" evidence="2">
    <location>
        <begin position="1"/>
        <end position="30"/>
    </location>
</feature>
<dbReference type="Gene3D" id="2.60.40.10">
    <property type="entry name" value="Immunoglobulins"/>
    <property type="match status" value="1"/>
</dbReference>
<accession>A0ABR7CZN3</accession>
<sequence length="128" mass="14055">MKKINRKFFKPFMFICVGLMAVMLMGAANPYDPPGAPGKPEMVDVGNDWCTIKFTPPTSDGGSPITSYLVDYRDIKGGRWVRGAETDKCKVTVRNLKEGTKVEFRVSAVNEGGEGPHSEASEVILIKE</sequence>
<dbReference type="RefSeq" id="WP_186975623.1">
    <property type="nucleotide sequence ID" value="NZ_JACOOH010000003.1"/>
</dbReference>